<dbReference type="InterPro" id="IPR017972">
    <property type="entry name" value="Cyt_P450_CS"/>
</dbReference>
<evidence type="ECO:0000256" key="5">
    <source>
        <dbReference type="ARBA" id="ARBA00022989"/>
    </source>
</evidence>
<dbReference type="Gene3D" id="1.10.630.10">
    <property type="entry name" value="Cytochrome P450"/>
    <property type="match status" value="1"/>
</dbReference>
<comment type="similarity">
    <text evidence="1 10">Belongs to the cytochrome P450 family.</text>
</comment>
<dbReference type="GO" id="GO:0005506">
    <property type="term" value="F:iron ion binding"/>
    <property type="evidence" value="ECO:0007669"/>
    <property type="project" value="InterPro"/>
</dbReference>
<evidence type="ECO:0000256" key="7">
    <source>
        <dbReference type="ARBA" id="ARBA00023004"/>
    </source>
</evidence>
<evidence type="ECO:0000256" key="6">
    <source>
        <dbReference type="ARBA" id="ARBA00023002"/>
    </source>
</evidence>
<keyword evidence="7 9" id="KW-0408">Iron</keyword>
<dbReference type="GO" id="GO:0004497">
    <property type="term" value="F:monooxygenase activity"/>
    <property type="evidence" value="ECO:0007669"/>
    <property type="project" value="UniProtKB-KW"/>
</dbReference>
<keyword evidence="5" id="KW-1133">Transmembrane helix</keyword>
<dbReference type="PROSITE" id="PS00086">
    <property type="entry name" value="CYTOCHROME_P450"/>
    <property type="match status" value="1"/>
</dbReference>
<keyword evidence="8 10" id="KW-0503">Monooxygenase</keyword>
<evidence type="ECO:0000256" key="10">
    <source>
        <dbReference type="RuleBase" id="RU000461"/>
    </source>
</evidence>
<organism evidence="11">
    <name type="scientific">Aegilops tauschii</name>
    <name type="common">Tausch's goatgrass</name>
    <name type="synonym">Aegilops squarrosa</name>
    <dbReference type="NCBI Taxonomy" id="37682"/>
    <lineage>
        <taxon>Eukaryota</taxon>
        <taxon>Viridiplantae</taxon>
        <taxon>Streptophyta</taxon>
        <taxon>Embryophyta</taxon>
        <taxon>Tracheophyta</taxon>
        <taxon>Spermatophyta</taxon>
        <taxon>Magnoliopsida</taxon>
        <taxon>Liliopsida</taxon>
        <taxon>Poales</taxon>
        <taxon>Poaceae</taxon>
        <taxon>BOP clade</taxon>
        <taxon>Pooideae</taxon>
        <taxon>Triticodae</taxon>
        <taxon>Triticeae</taxon>
        <taxon>Triticinae</taxon>
        <taxon>Aegilops</taxon>
    </lineage>
</organism>
<dbReference type="InterPro" id="IPR002401">
    <property type="entry name" value="Cyt_P450_E_grp-I"/>
</dbReference>
<dbReference type="CDD" id="cd11072">
    <property type="entry name" value="CYP71-like"/>
    <property type="match status" value="1"/>
</dbReference>
<accession>M8B2S6</accession>
<evidence type="ECO:0000256" key="8">
    <source>
        <dbReference type="ARBA" id="ARBA00023033"/>
    </source>
</evidence>
<evidence type="ECO:0008006" key="12">
    <source>
        <dbReference type="Google" id="ProtNLM"/>
    </source>
</evidence>
<evidence type="ECO:0000256" key="4">
    <source>
        <dbReference type="ARBA" id="ARBA00022723"/>
    </source>
</evidence>
<dbReference type="GO" id="GO:0020037">
    <property type="term" value="F:heme binding"/>
    <property type="evidence" value="ECO:0007669"/>
    <property type="project" value="InterPro"/>
</dbReference>
<evidence type="ECO:0000256" key="2">
    <source>
        <dbReference type="ARBA" id="ARBA00022617"/>
    </source>
</evidence>
<keyword evidence="3" id="KW-0812">Transmembrane</keyword>
<name>M8B2S6_AEGTA</name>
<comment type="cofactor">
    <cofactor evidence="9">
        <name>heme</name>
        <dbReference type="ChEBI" id="CHEBI:30413"/>
    </cofactor>
</comment>
<dbReference type="GO" id="GO:0016705">
    <property type="term" value="F:oxidoreductase activity, acting on paired donors, with incorporation or reduction of molecular oxygen"/>
    <property type="evidence" value="ECO:0007669"/>
    <property type="project" value="InterPro"/>
</dbReference>
<dbReference type="EnsemblPlants" id="EMT07890">
    <property type="protein sequence ID" value="EMT07890"/>
    <property type="gene ID" value="F775_52411"/>
</dbReference>
<dbReference type="AlphaFoldDB" id="M8B2S6"/>
<protein>
    <recommendedName>
        <fullName evidence="12">Cytochrome P450 71A1</fullName>
    </recommendedName>
</protein>
<dbReference type="FunFam" id="1.10.630.10:FF:000043">
    <property type="entry name" value="Cytochrome P450 99A2"/>
    <property type="match status" value="1"/>
</dbReference>
<reference evidence="11" key="1">
    <citation type="submission" date="2015-06" db="UniProtKB">
        <authorList>
            <consortium name="EnsemblPlants"/>
        </authorList>
    </citation>
    <scope>IDENTIFICATION</scope>
</reference>
<evidence type="ECO:0000256" key="3">
    <source>
        <dbReference type="ARBA" id="ARBA00022692"/>
    </source>
</evidence>
<evidence type="ECO:0000256" key="9">
    <source>
        <dbReference type="PIRSR" id="PIRSR602401-1"/>
    </source>
</evidence>
<keyword evidence="4 9" id="KW-0479">Metal-binding</keyword>
<dbReference type="Pfam" id="PF00067">
    <property type="entry name" value="p450"/>
    <property type="match status" value="1"/>
</dbReference>
<evidence type="ECO:0000313" key="11">
    <source>
        <dbReference type="EnsemblPlants" id="EMT07890"/>
    </source>
</evidence>
<dbReference type="SUPFAM" id="SSF48264">
    <property type="entry name" value="Cytochrome P450"/>
    <property type="match status" value="1"/>
</dbReference>
<evidence type="ECO:0000256" key="1">
    <source>
        <dbReference type="ARBA" id="ARBA00010617"/>
    </source>
</evidence>
<keyword evidence="6 10" id="KW-0560">Oxidoreductase</keyword>
<dbReference type="PANTHER" id="PTHR47955:SF15">
    <property type="entry name" value="CYTOCHROME P450 71A2-LIKE"/>
    <property type="match status" value="1"/>
</dbReference>
<keyword evidence="2 9" id="KW-0349">Heme</keyword>
<dbReference type="InterPro" id="IPR036396">
    <property type="entry name" value="Cyt_P450_sf"/>
</dbReference>
<keyword evidence="5" id="KW-0472">Membrane</keyword>
<dbReference type="InterPro" id="IPR001128">
    <property type="entry name" value="Cyt_P450"/>
</dbReference>
<dbReference type="PRINTS" id="PR00463">
    <property type="entry name" value="EP450I"/>
</dbReference>
<sequence length="523" mass="57775">MASPQLDSTLVLCLLFVVSCLAFVVRAFRTSGKDGAAHAAPPSPPALPIIGAGQEPRAPPSSSPPHHLHRRLQALARSYGPLFLLRLGSVPTLVVSSASLADAVLRTQDHVFCSRPQQHTACGTLYRCRDIAFSPYGERWRQARCIAFVQLLSAKRVDSFRALRQEEIARFVGRIHAVSGAQENGGERRGVNVTELMLSLTNTVISRAAFGNKLGGVEPGMLRDMMGEISNLLGTIAVSDVFPRLRWVDWATGLDARVKRSAAKLDDILEKAVQEHEKSKGDDGGEARDLLDDLLSVVKDGDQGSKLDRTDVKAIISDMFLAGTDTTSKTIEWTMAELVKNPREMEKVQQEVRRVVGARAGVMEEDVEKMSLLKAAMKEALRLHATVPLLVPHESIKDTWLHGYYIPAKTRVIVNAWAIGRDGKTWEHAEEFRPERFMRENIDYGGRDTRFIPFGAGRRGCPGVAFATRLAELTLANMMYHFDWELPHGQDPESFEVIESNGISPGLKSALILTPKPLQYVLE</sequence>
<dbReference type="PRINTS" id="PR00385">
    <property type="entry name" value="P450"/>
</dbReference>
<feature type="binding site" description="axial binding residue" evidence="9">
    <location>
        <position position="461"/>
    </location>
    <ligand>
        <name>heme</name>
        <dbReference type="ChEBI" id="CHEBI:30413"/>
    </ligand>
    <ligandPart>
        <name>Fe</name>
        <dbReference type="ChEBI" id="CHEBI:18248"/>
    </ligandPart>
</feature>
<proteinExistence type="inferred from homology"/>
<dbReference type="PANTHER" id="PTHR47955">
    <property type="entry name" value="CYTOCHROME P450 FAMILY 71 PROTEIN"/>
    <property type="match status" value="1"/>
</dbReference>